<dbReference type="PANTHER" id="PTHR39639">
    <property type="entry name" value="CHROMOSOME 16, WHOLE GENOME SHOTGUN SEQUENCE"/>
    <property type="match status" value="1"/>
</dbReference>
<dbReference type="RefSeq" id="WP_196100123.1">
    <property type="nucleotide sequence ID" value="NZ_CP064939.1"/>
</dbReference>
<dbReference type="KEGG" id="pex:IZT61_05190"/>
<dbReference type="Pfam" id="PF03235">
    <property type="entry name" value="GmrSD_N"/>
    <property type="match status" value="1"/>
</dbReference>
<reference evidence="2 3" key="1">
    <citation type="submission" date="2020-11" db="EMBL/GenBank/DDBJ databases">
        <title>Pedobacter endophytica, an endophytic bacteria isolated form Carex pumila.</title>
        <authorList>
            <person name="Peng Y."/>
            <person name="Jiang L."/>
            <person name="Lee J."/>
        </authorList>
    </citation>
    <scope>NUCLEOTIDE SEQUENCE [LARGE SCALE GENOMIC DNA]</scope>
    <source>
        <strain evidence="2 3">JBR3-12</strain>
    </source>
</reference>
<evidence type="ECO:0000313" key="2">
    <source>
        <dbReference type="EMBL" id="QPH40669.1"/>
    </source>
</evidence>
<dbReference type="InterPro" id="IPR004919">
    <property type="entry name" value="GmrSD_N"/>
</dbReference>
<accession>A0A7S9L1T5</accession>
<sequence length="370" mass="43218">MIEETENIETVEDLLHFEGLQEETDDYNELPPEDIVAYNELRSCADLLRMYQSGQLEIKPDFQRDIVWSNTMQTRLVDSVVKQLPIPSLCISLDYKTQERFVIDGLQRISSIVKFLDAEVTNEWKLSKLEDIDDRISGKTNVFIKIRYNDLYTKVQNTVLPITVLRCDYSKKSHMNYLFTIFHRLNTGGSKLSNQEIRNCIYNGSFNTFLKKAVTSDIYTSVFDVHPQQIDRFSNEELVLRFIAFTYNVTSYKGQLAKFLNEFMDHNKRATLEKIDEYMDLFTRTMSILYVRILQNNPIQRLSKATTEALFVGIARNINALEQIQEDDELMAKYHDLLEDQLFSLDSLKEGLAQKDKVITRINRAIEIFS</sequence>
<organism evidence="2 3">
    <name type="scientific">Pedobacter endophyticus</name>
    <dbReference type="NCBI Taxonomy" id="2789740"/>
    <lineage>
        <taxon>Bacteria</taxon>
        <taxon>Pseudomonadati</taxon>
        <taxon>Bacteroidota</taxon>
        <taxon>Sphingobacteriia</taxon>
        <taxon>Sphingobacteriales</taxon>
        <taxon>Sphingobacteriaceae</taxon>
        <taxon>Pedobacter</taxon>
    </lineage>
</organism>
<name>A0A7S9L1T5_9SPHI</name>
<gene>
    <name evidence="2" type="ORF">IZT61_05190</name>
</gene>
<dbReference type="PANTHER" id="PTHR39639:SF1">
    <property type="entry name" value="DUF262 DOMAIN-CONTAINING PROTEIN"/>
    <property type="match status" value="1"/>
</dbReference>
<dbReference type="Proteomes" id="UP000594759">
    <property type="component" value="Chromosome"/>
</dbReference>
<dbReference type="AlphaFoldDB" id="A0A7S9L1T5"/>
<dbReference type="EMBL" id="CP064939">
    <property type="protein sequence ID" value="QPH40669.1"/>
    <property type="molecule type" value="Genomic_DNA"/>
</dbReference>
<protein>
    <submittedName>
        <fullName evidence="2">DUF262 domain-containing protein</fullName>
    </submittedName>
</protein>
<feature type="domain" description="GmrSD restriction endonucleases N-terminal" evidence="1">
    <location>
        <begin position="46"/>
        <end position="202"/>
    </location>
</feature>
<keyword evidence="3" id="KW-1185">Reference proteome</keyword>
<evidence type="ECO:0000313" key="3">
    <source>
        <dbReference type="Proteomes" id="UP000594759"/>
    </source>
</evidence>
<evidence type="ECO:0000259" key="1">
    <source>
        <dbReference type="Pfam" id="PF03235"/>
    </source>
</evidence>
<proteinExistence type="predicted"/>